<feature type="compositionally biased region" description="Polar residues" evidence="1">
    <location>
        <begin position="45"/>
        <end position="55"/>
    </location>
</feature>
<proteinExistence type="predicted"/>
<accession>A0A4U0X2W8</accession>
<feature type="compositionally biased region" description="Basic and acidic residues" evidence="1">
    <location>
        <begin position="56"/>
        <end position="67"/>
    </location>
</feature>
<keyword evidence="4" id="KW-1185">Reference proteome</keyword>
<dbReference type="InterPro" id="IPR007250">
    <property type="entry name" value="HSP9_HSP12"/>
</dbReference>
<dbReference type="STRING" id="331657.A0A4U0X2W8"/>
<evidence type="ECO:0000256" key="1">
    <source>
        <dbReference type="SAM" id="MobiDB-lite"/>
    </source>
</evidence>
<dbReference type="OrthoDB" id="2348401at2759"/>
<protein>
    <recommendedName>
        <fullName evidence="5">Chaperone/heat shock protein Hsp12</fullName>
    </recommendedName>
</protein>
<sequence>MSEAGRKDFSTKAKESMTPDSSKSTGEKLKETFTDTTDKAARGLQTDSSKSTTQEVSDKAGRMKDNNVHGGTGESILDKTKNALGMGDKHT</sequence>
<feature type="region of interest" description="Disordered" evidence="1">
    <location>
        <begin position="1"/>
        <end position="91"/>
    </location>
</feature>
<evidence type="ECO:0000313" key="2">
    <source>
        <dbReference type="EMBL" id="TKA70670.1"/>
    </source>
</evidence>
<evidence type="ECO:0008006" key="5">
    <source>
        <dbReference type="Google" id="ProtNLM"/>
    </source>
</evidence>
<dbReference type="EMBL" id="NAJN01000626">
    <property type="protein sequence ID" value="TKA70670.1"/>
    <property type="molecule type" value="Genomic_DNA"/>
</dbReference>
<dbReference type="EMBL" id="NAJN01000579">
    <property type="protein sequence ID" value="TKA71282.1"/>
    <property type="molecule type" value="Genomic_DNA"/>
</dbReference>
<dbReference type="Pfam" id="PF04119">
    <property type="entry name" value="HSP9_HSP12"/>
    <property type="match status" value="1"/>
</dbReference>
<dbReference type="Gene3D" id="6.10.280.100">
    <property type="match status" value="1"/>
</dbReference>
<feature type="compositionally biased region" description="Basic and acidic residues" evidence="1">
    <location>
        <begin position="1"/>
        <end position="17"/>
    </location>
</feature>
<feature type="compositionally biased region" description="Basic and acidic residues" evidence="1">
    <location>
        <begin position="25"/>
        <end position="41"/>
    </location>
</feature>
<evidence type="ECO:0000313" key="4">
    <source>
        <dbReference type="Proteomes" id="UP000308768"/>
    </source>
</evidence>
<dbReference type="PIRSF" id="PIRSF002590">
    <property type="entry name" value="HSP9/HSP12_fun"/>
    <property type="match status" value="1"/>
</dbReference>
<dbReference type="Proteomes" id="UP000308768">
    <property type="component" value="Unassembled WGS sequence"/>
</dbReference>
<organism evidence="2 4">
    <name type="scientific">Cryomyces minteri</name>
    <dbReference type="NCBI Taxonomy" id="331657"/>
    <lineage>
        <taxon>Eukaryota</taxon>
        <taxon>Fungi</taxon>
        <taxon>Dikarya</taxon>
        <taxon>Ascomycota</taxon>
        <taxon>Pezizomycotina</taxon>
        <taxon>Dothideomycetes</taxon>
        <taxon>Dothideomycetes incertae sedis</taxon>
        <taxon>Cryomyces</taxon>
    </lineage>
</organism>
<dbReference type="AlphaFoldDB" id="A0A4U0X2W8"/>
<reference evidence="2 4" key="1">
    <citation type="submission" date="2017-03" db="EMBL/GenBank/DDBJ databases">
        <title>Genomes of endolithic fungi from Antarctica.</title>
        <authorList>
            <person name="Coleine C."/>
            <person name="Masonjones S."/>
            <person name="Stajich J.E."/>
        </authorList>
    </citation>
    <scope>NUCLEOTIDE SEQUENCE [LARGE SCALE GENOMIC DNA]</scope>
    <source>
        <strain evidence="2 4">CCFEE 5187</strain>
    </source>
</reference>
<comment type="caution">
    <text evidence="2">The sequence shown here is derived from an EMBL/GenBank/DDBJ whole genome shotgun (WGS) entry which is preliminary data.</text>
</comment>
<feature type="compositionally biased region" description="Basic and acidic residues" evidence="1">
    <location>
        <begin position="76"/>
        <end position="91"/>
    </location>
</feature>
<name>A0A4U0X2W8_9PEZI</name>
<evidence type="ECO:0000313" key="3">
    <source>
        <dbReference type="EMBL" id="TKA71282.1"/>
    </source>
</evidence>
<gene>
    <name evidence="3" type="ORF">B0A49_02574</name>
    <name evidence="2" type="ORF">B0A49_03477</name>
</gene>